<dbReference type="EMBL" id="CP003017">
    <property type="protein sequence ID" value="AEN87780.1"/>
    <property type="molecule type" value="Genomic_DNA"/>
</dbReference>
<accession>A0A8D3WYS8</accession>
<sequence length="243" mass="27551">MRKMKKFMLTSIVGLTIFVLSGCLYPAERMSQNQVPYKDQVASVQTAVDQFKQESGGLLPIKTKDMDTPIYQKYPIDFTKIVPRYMQDAPGNSYESGGIFAYVLVDAETKPTVKLLDLRMADTIQDVNVHLNIYRQNHKGYVPFKDVIAPGVFSINYKKLNMKEPPVVTSPYTGNSLSLIVNGQGDVFVDYRPDLYDAIQKHKSSYKPGEDIRNLLVENSDFVPAYSLPYTVNDKNEPIFLKK</sequence>
<reference evidence="1 2" key="1">
    <citation type="journal article" date="2011" name="J. Bacteriol.">
        <title>Complete genome sequence of the industrial strain Bacillus megaterium WSH-002.</title>
        <authorList>
            <person name="Liu L."/>
            <person name="Li Y."/>
            <person name="Zhang J."/>
            <person name="Zou W."/>
            <person name="Zhou Z."/>
            <person name="Liu J."/>
            <person name="Li X."/>
            <person name="Wang L."/>
            <person name="Chen J."/>
        </authorList>
    </citation>
    <scope>NUCLEOTIDE SEQUENCE [LARGE SCALE GENOMIC DNA]</scope>
    <source>
        <strain evidence="1 2">WSH-002</strain>
    </source>
</reference>
<evidence type="ECO:0000313" key="1">
    <source>
        <dbReference type="EMBL" id="AEN87780.1"/>
    </source>
</evidence>
<dbReference type="Proteomes" id="UP000001283">
    <property type="component" value="Chromosome"/>
</dbReference>
<dbReference type="AlphaFoldDB" id="A0A8D3WYS8"/>
<proteinExistence type="predicted"/>
<protein>
    <submittedName>
        <fullName evidence="1">Lipoprotein, putative</fullName>
    </submittedName>
</protein>
<dbReference type="KEGG" id="bmh:BMWSH_0896"/>
<dbReference type="PROSITE" id="PS51257">
    <property type="entry name" value="PROKAR_LIPOPROTEIN"/>
    <property type="match status" value="1"/>
</dbReference>
<evidence type="ECO:0000313" key="2">
    <source>
        <dbReference type="Proteomes" id="UP000001283"/>
    </source>
</evidence>
<organism evidence="1 2">
    <name type="scientific">Priestia megaterium (strain WSH-002)</name>
    <name type="common">Bacillus megaterium</name>
    <dbReference type="NCBI Taxonomy" id="1006007"/>
    <lineage>
        <taxon>Bacteria</taxon>
        <taxon>Bacillati</taxon>
        <taxon>Bacillota</taxon>
        <taxon>Bacilli</taxon>
        <taxon>Bacillales</taxon>
        <taxon>Bacillaceae</taxon>
        <taxon>Priestia</taxon>
    </lineage>
</organism>
<name>A0A8D3WYS8_PRIMW</name>
<gene>
    <name evidence="1" type="ORF">BMWSH_0896</name>
</gene>
<keyword evidence="1" id="KW-0449">Lipoprotein</keyword>